<protein>
    <submittedName>
        <fullName evidence="3">Glucose 1-dehydrogenase</fullName>
        <ecNumber evidence="3">1.1.1.47</ecNumber>
    </submittedName>
</protein>
<dbReference type="InterPro" id="IPR036291">
    <property type="entry name" value="NAD(P)-bd_dom_sf"/>
</dbReference>
<sequence length="247" mass="26700">MEFKNKVVIITGAGKGIGKAIAQGFAQKGAKVIIAEIDTENGQGLEQQLTSQGLIAKFVHTDAGNSKSIQDMVSDTMKEYGQIDILINNAAISHNSSLWVRDDQDWERVIAVNLSGPYYAAKYASKHMAKNSSGNIINISSTRAFMSEAKTEPYSSSKGGIDTLTHSLAVSLGEYGIRVNSIAPGWIHTGDEANLTKEDNKQHPTGRVGTVQDIVEACYYLASEKSSFMTGQNITIDGGMTKKMIYI</sequence>
<dbReference type="InterPro" id="IPR020904">
    <property type="entry name" value="Sc_DH/Rdtase_CS"/>
</dbReference>
<keyword evidence="4" id="KW-1185">Reference proteome</keyword>
<dbReference type="AlphaFoldDB" id="A0A7G9W9D2"/>
<dbReference type="Proteomes" id="UP000516160">
    <property type="component" value="Chromosome"/>
</dbReference>
<proteinExistence type="inferred from homology"/>
<dbReference type="Gene3D" id="3.40.50.720">
    <property type="entry name" value="NAD(P)-binding Rossmann-like Domain"/>
    <property type="match status" value="1"/>
</dbReference>
<dbReference type="PANTHER" id="PTHR24321">
    <property type="entry name" value="DEHYDROGENASES, SHORT CHAIN"/>
    <property type="match status" value="1"/>
</dbReference>
<gene>
    <name evidence="3" type="ORF">HYG86_11230</name>
</gene>
<evidence type="ECO:0000313" key="3">
    <source>
        <dbReference type="EMBL" id="QNO15294.1"/>
    </source>
</evidence>
<accession>A0A7G9W9D2</accession>
<evidence type="ECO:0000256" key="1">
    <source>
        <dbReference type="ARBA" id="ARBA00006484"/>
    </source>
</evidence>
<dbReference type="Pfam" id="PF13561">
    <property type="entry name" value="adh_short_C2"/>
    <property type="match status" value="1"/>
</dbReference>
<dbReference type="PRINTS" id="PR00080">
    <property type="entry name" value="SDRFAMILY"/>
</dbReference>
<dbReference type="GO" id="GO:0008206">
    <property type="term" value="P:bile acid metabolic process"/>
    <property type="evidence" value="ECO:0007669"/>
    <property type="project" value="UniProtKB-ARBA"/>
</dbReference>
<keyword evidence="2 3" id="KW-0560">Oxidoreductase</keyword>
<comment type="similarity">
    <text evidence="1">Belongs to the short-chain dehydrogenases/reductases (SDR) family.</text>
</comment>
<dbReference type="PANTHER" id="PTHR24321:SF8">
    <property type="entry name" value="ESTRADIOL 17-BETA-DEHYDROGENASE 8-RELATED"/>
    <property type="match status" value="1"/>
</dbReference>
<dbReference type="PRINTS" id="PR00081">
    <property type="entry name" value="GDHRDH"/>
</dbReference>
<name>A0A7G9W9D2_ALKCA</name>
<dbReference type="RefSeq" id="WP_213165658.1">
    <property type="nucleotide sequence ID" value="NZ_CP058559.1"/>
</dbReference>
<dbReference type="NCBIfam" id="NF005559">
    <property type="entry name" value="PRK07231.1"/>
    <property type="match status" value="1"/>
</dbReference>
<dbReference type="EMBL" id="CP058559">
    <property type="protein sequence ID" value="QNO15294.1"/>
    <property type="molecule type" value="Genomic_DNA"/>
</dbReference>
<dbReference type="GO" id="GO:0047936">
    <property type="term" value="F:glucose 1-dehydrogenase [NAD(P)+] activity"/>
    <property type="evidence" value="ECO:0007669"/>
    <property type="project" value="UniProtKB-EC"/>
</dbReference>
<dbReference type="PROSITE" id="PS00061">
    <property type="entry name" value="ADH_SHORT"/>
    <property type="match status" value="1"/>
</dbReference>
<organism evidence="3 4">
    <name type="scientific">Alkalicella caledoniensis</name>
    <dbReference type="NCBI Taxonomy" id="2731377"/>
    <lineage>
        <taxon>Bacteria</taxon>
        <taxon>Bacillati</taxon>
        <taxon>Bacillota</taxon>
        <taxon>Clostridia</taxon>
        <taxon>Eubacteriales</taxon>
        <taxon>Proteinivoracaceae</taxon>
        <taxon>Alkalicella</taxon>
    </lineage>
</organism>
<reference evidence="3 4" key="1">
    <citation type="submission" date="2020-07" db="EMBL/GenBank/DDBJ databases">
        <title>Alkalicella. sp. LB2 genome.</title>
        <authorList>
            <person name="Postec A."/>
            <person name="Quemeneur M."/>
        </authorList>
    </citation>
    <scope>NUCLEOTIDE SEQUENCE [LARGE SCALE GENOMIC DNA]</scope>
    <source>
        <strain evidence="3 4">LB2</strain>
    </source>
</reference>
<evidence type="ECO:0000313" key="4">
    <source>
        <dbReference type="Proteomes" id="UP000516160"/>
    </source>
</evidence>
<dbReference type="InterPro" id="IPR002347">
    <property type="entry name" value="SDR_fam"/>
</dbReference>
<evidence type="ECO:0000256" key="2">
    <source>
        <dbReference type="ARBA" id="ARBA00023002"/>
    </source>
</evidence>
<dbReference type="EC" id="1.1.1.47" evidence="3"/>
<dbReference type="FunFam" id="3.40.50.720:FF:000084">
    <property type="entry name" value="Short-chain dehydrogenase reductase"/>
    <property type="match status" value="1"/>
</dbReference>
<dbReference type="SUPFAM" id="SSF51735">
    <property type="entry name" value="NAD(P)-binding Rossmann-fold domains"/>
    <property type="match status" value="1"/>
</dbReference>
<dbReference type="KEGG" id="acae:HYG86_11230"/>